<dbReference type="Proteomes" id="UP001235744">
    <property type="component" value="Chromosome"/>
</dbReference>
<name>A0ABY9IPQ4_9ACTN</name>
<sequence>MERRKLIGIGIASGAGLVILPAWWAVRQVANGTDPDWHTDPAPLEQAFPLLGPLTEAKWVSSRDGDRGMPSPDLVISGFARLAPGKLDELTAAHAFVSEEPTDDFSSWFEKPLKGEGPDAPQWIRSHELDRNGSDSSTGLWFDRRSDTVRFRALNPYG</sequence>
<dbReference type="RefSeq" id="WP_306071090.1">
    <property type="nucleotide sequence ID" value="NZ_CP120988.1"/>
</dbReference>
<keyword evidence="1" id="KW-1133">Transmembrane helix</keyword>
<proteinExistence type="predicted"/>
<accession>A0ABY9IPQ4</accession>
<keyword evidence="1" id="KW-0812">Transmembrane</keyword>
<evidence type="ECO:0000313" key="2">
    <source>
        <dbReference type="EMBL" id="WLQ57335.1"/>
    </source>
</evidence>
<evidence type="ECO:0000313" key="3">
    <source>
        <dbReference type="Proteomes" id="UP001235744"/>
    </source>
</evidence>
<evidence type="ECO:0000256" key="1">
    <source>
        <dbReference type="SAM" id="Phobius"/>
    </source>
</evidence>
<feature type="transmembrane region" description="Helical" evidence="1">
    <location>
        <begin position="7"/>
        <end position="26"/>
    </location>
</feature>
<reference evidence="2 3" key="1">
    <citation type="submission" date="2023-03" db="EMBL/GenBank/DDBJ databases">
        <title>Isolation and description of six Streptomyces strains from soil environments, able to metabolize different microbial glucans.</title>
        <authorList>
            <person name="Widen T."/>
            <person name="Larsbrink J."/>
        </authorList>
    </citation>
    <scope>NUCLEOTIDE SEQUENCE [LARGE SCALE GENOMIC DNA]</scope>
    <source>
        <strain evidence="2 3">Alt2</strain>
    </source>
</reference>
<protein>
    <submittedName>
        <fullName evidence="2">Uncharacterized protein</fullName>
    </submittedName>
</protein>
<keyword evidence="3" id="KW-1185">Reference proteome</keyword>
<keyword evidence="1" id="KW-0472">Membrane</keyword>
<dbReference type="EMBL" id="CP120988">
    <property type="protein sequence ID" value="WLQ57335.1"/>
    <property type="molecule type" value="Genomic_DNA"/>
</dbReference>
<gene>
    <name evidence="2" type="ORF">P8A19_18605</name>
</gene>
<organism evidence="2 3">
    <name type="scientific">Streptomyces poriferorum</name>
    <dbReference type="NCBI Taxonomy" id="2798799"/>
    <lineage>
        <taxon>Bacteria</taxon>
        <taxon>Bacillati</taxon>
        <taxon>Actinomycetota</taxon>
        <taxon>Actinomycetes</taxon>
        <taxon>Kitasatosporales</taxon>
        <taxon>Streptomycetaceae</taxon>
        <taxon>Streptomyces</taxon>
    </lineage>
</organism>